<name>A0AAD7KFY1_9AGAR</name>
<dbReference type="AlphaFoldDB" id="A0AAD7KFY1"/>
<comment type="caution">
    <text evidence="1">The sequence shown here is derived from an EMBL/GenBank/DDBJ whole genome shotgun (WGS) entry which is preliminary data.</text>
</comment>
<evidence type="ECO:0000313" key="2">
    <source>
        <dbReference type="Proteomes" id="UP001215280"/>
    </source>
</evidence>
<proteinExistence type="predicted"/>
<sequence>MIIHVEPLIRPTNLPPFPIVRNSRTQLQSSGLSSLFSTMQYKILRAFVVSVVGLVVTAAPVPNSSNGIHILDRDRDISNAPLVGMSDVAREVVPEARACRLYACL</sequence>
<organism evidence="1 2">
    <name type="scientific">Mycena maculata</name>
    <dbReference type="NCBI Taxonomy" id="230809"/>
    <lineage>
        <taxon>Eukaryota</taxon>
        <taxon>Fungi</taxon>
        <taxon>Dikarya</taxon>
        <taxon>Basidiomycota</taxon>
        <taxon>Agaricomycotina</taxon>
        <taxon>Agaricomycetes</taxon>
        <taxon>Agaricomycetidae</taxon>
        <taxon>Agaricales</taxon>
        <taxon>Marasmiineae</taxon>
        <taxon>Mycenaceae</taxon>
        <taxon>Mycena</taxon>
    </lineage>
</organism>
<gene>
    <name evidence="1" type="ORF">DFH07DRAFT_1054397</name>
</gene>
<dbReference type="Proteomes" id="UP001215280">
    <property type="component" value="Unassembled WGS sequence"/>
</dbReference>
<protein>
    <submittedName>
        <fullName evidence="1">Uncharacterized protein</fullName>
    </submittedName>
</protein>
<accession>A0AAD7KFY1</accession>
<dbReference type="EMBL" id="JARJLG010000001">
    <property type="protein sequence ID" value="KAJ7784827.1"/>
    <property type="molecule type" value="Genomic_DNA"/>
</dbReference>
<evidence type="ECO:0000313" key="1">
    <source>
        <dbReference type="EMBL" id="KAJ7784827.1"/>
    </source>
</evidence>
<keyword evidence="2" id="KW-1185">Reference proteome</keyword>
<reference evidence="1" key="1">
    <citation type="submission" date="2023-03" db="EMBL/GenBank/DDBJ databases">
        <title>Massive genome expansion in bonnet fungi (Mycena s.s.) driven by repeated elements and novel gene families across ecological guilds.</title>
        <authorList>
            <consortium name="Lawrence Berkeley National Laboratory"/>
            <person name="Harder C.B."/>
            <person name="Miyauchi S."/>
            <person name="Viragh M."/>
            <person name="Kuo A."/>
            <person name="Thoen E."/>
            <person name="Andreopoulos B."/>
            <person name="Lu D."/>
            <person name="Skrede I."/>
            <person name="Drula E."/>
            <person name="Henrissat B."/>
            <person name="Morin E."/>
            <person name="Kohler A."/>
            <person name="Barry K."/>
            <person name="LaButti K."/>
            <person name="Morin E."/>
            <person name="Salamov A."/>
            <person name="Lipzen A."/>
            <person name="Mereny Z."/>
            <person name="Hegedus B."/>
            <person name="Baldrian P."/>
            <person name="Stursova M."/>
            <person name="Weitz H."/>
            <person name="Taylor A."/>
            <person name="Grigoriev I.V."/>
            <person name="Nagy L.G."/>
            <person name="Martin F."/>
            <person name="Kauserud H."/>
        </authorList>
    </citation>
    <scope>NUCLEOTIDE SEQUENCE</scope>
    <source>
        <strain evidence="1">CBHHK188m</strain>
    </source>
</reference>